<evidence type="ECO:0000313" key="9">
    <source>
        <dbReference type="Proteomes" id="UP000237968"/>
    </source>
</evidence>
<comment type="subunit">
    <text evidence="6">Heterooligomer composed of large and small subunits.</text>
</comment>
<feature type="compositionally biased region" description="Basic residues" evidence="7">
    <location>
        <begin position="1"/>
        <end position="17"/>
    </location>
</feature>
<dbReference type="RefSeq" id="WP_106393994.1">
    <property type="nucleotide sequence ID" value="NZ_PVNK01000204.1"/>
</dbReference>
<dbReference type="GO" id="GO:0008855">
    <property type="term" value="F:exodeoxyribonuclease VII activity"/>
    <property type="evidence" value="ECO:0007669"/>
    <property type="project" value="UniProtKB-UniRule"/>
</dbReference>
<comment type="similarity">
    <text evidence="1 6">Belongs to the XseB family.</text>
</comment>
<dbReference type="EC" id="3.1.11.6" evidence="6"/>
<evidence type="ECO:0000256" key="3">
    <source>
        <dbReference type="ARBA" id="ARBA00022722"/>
    </source>
</evidence>
<dbReference type="EMBL" id="PVNK01000204">
    <property type="protein sequence ID" value="PRP92828.1"/>
    <property type="molecule type" value="Genomic_DNA"/>
</dbReference>
<feature type="region of interest" description="Disordered" evidence="7">
    <location>
        <begin position="1"/>
        <end position="37"/>
    </location>
</feature>
<comment type="function">
    <text evidence="6">Bidirectionally degrades single-stranded DNA into large acid-insoluble oligonucleotides, which are then degraded further into small acid-soluble oligonucleotides.</text>
</comment>
<keyword evidence="4 6" id="KW-0378">Hydrolase</keyword>
<evidence type="ECO:0000256" key="5">
    <source>
        <dbReference type="ARBA" id="ARBA00022839"/>
    </source>
</evidence>
<dbReference type="GO" id="GO:0006308">
    <property type="term" value="P:DNA catabolic process"/>
    <property type="evidence" value="ECO:0007669"/>
    <property type="project" value="UniProtKB-UniRule"/>
</dbReference>
<evidence type="ECO:0000256" key="7">
    <source>
        <dbReference type="SAM" id="MobiDB-lite"/>
    </source>
</evidence>
<evidence type="ECO:0000256" key="1">
    <source>
        <dbReference type="ARBA" id="ARBA00009998"/>
    </source>
</evidence>
<proteinExistence type="inferred from homology"/>
<keyword evidence="9" id="KW-1185">Reference proteome</keyword>
<dbReference type="SUPFAM" id="SSF116842">
    <property type="entry name" value="XseB-like"/>
    <property type="match status" value="1"/>
</dbReference>
<organism evidence="8 9">
    <name type="scientific">Enhygromyxa salina</name>
    <dbReference type="NCBI Taxonomy" id="215803"/>
    <lineage>
        <taxon>Bacteria</taxon>
        <taxon>Pseudomonadati</taxon>
        <taxon>Myxococcota</taxon>
        <taxon>Polyangia</taxon>
        <taxon>Nannocystales</taxon>
        <taxon>Nannocystaceae</taxon>
        <taxon>Enhygromyxa</taxon>
    </lineage>
</organism>
<dbReference type="AlphaFoldDB" id="A0A2S9XIX8"/>
<name>A0A2S9XIX8_9BACT</name>
<dbReference type="GO" id="GO:0009318">
    <property type="term" value="C:exodeoxyribonuclease VII complex"/>
    <property type="evidence" value="ECO:0007669"/>
    <property type="project" value="UniProtKB-UniRule"/>
</dbReference>
<dbReference type="GO" id="GO:0005829">
    <property type="term" value="C:cytosol"/>
    <property type="evidence" value="ECO:0007669"/>
    <property type="project" value="TreeGrafter"/>
</dbReference>
<dbReference type="NCBIfam" id="TIGR01280">
    <property type="entry name" value="xseB"/>
    <property type="match status" value="1"/>
</dbReference>
<dbReference type="PANTHER" id="PTHR34137">
    <property type="entry name" value="EXODEOXYRIBONUCLEASE 7 SMALL SUBUNIT"/>
    <property type="match status" value="1"/>
</dbReference>
<protein>
    <recommendedName>
        <fullName evidence="6">Exodeoxyribonuclease 7 small subunit</fullName>
        <ecNumber evidence="6">3.1.11.6</ecNumber>
    </recommendedName>
    <alternativeName>
        <fullName evidence="6">Exodeoxyribonuclease VII small subunit</fullName>
        <shortName evidence="6">Exonuclease VII small subunit</shortName>
    </alternativeName>
</protein>
<evidence type="ECO:0000256" key="2">
    <source>
        <dbReference type="ARBA" id="ARBA00022490"/>
    </source>
</evidence>
<comment type="catalytic activity">
    <reaction evidence="6">
        <text>Exonucleolytic cleavage in either 5'- to 3'- or 3'- to 5'-direction to yield nucleoside 5'-phosphates.</text>
        <dbReference type="EC" id="3.1.11.6"/>
    </reaction>
</comment>
<sequence length="115" mass="12334">MAGPAKSKKAPRKAGRKAAREGAGSESEGQPTGASAEALLGRLDQVVRELEGGELPLEQALARFEEGVKLVRDGEQLLASVEQRIEILLADDQIVPFADDEDYADDDEPETDSNE</sequence>
<comment type="caution">
    <text evidence="8">The sequence shown here is derived from an EMBL/GenBank/DDBJ whole genome shotgun (WGS) entry which is preliminary data.</text>
</comment>
<dbReference type="InterPro" id="IPR003761">
    <property type="entry name" value="Exonuc_VII_S"/>
</dbReference>
<comment type="subcellular location">
    <subcellularLocation>
        <location evidence="6">Cytoplasm</location>
    </subcellularLocation>
</comment>
<keyword evidence="5 6" id="KW-0269">Exonuclease</keyword>
<dbReference type="InterPro" id="IPR037004">
    <property type="entry name" value="Exonuc_VII_ssu_sf"/>
</dbReference>
<evidence type="ECO:0000256" key="4">
    <source>
        <dbReference type="ARBA" id="ARBA00022801"/>
    </source>
</evidence>
<dbReference type="PANTHER" id="PTHR34137:SF1">
    <property type="entry name" value="EXODEOXYRIBONUCLEASE 7 SMALL SUBUNIT"/>
    <property type="match status" value="1"/>
</dbReference>
<reference evidence="8 9" key="1">
    <citation type="submission" date="2018-03" db="EMBL/GenBank/DDBJ databases">
        <title>Draft Genome Sequences of the Obligatory Marine Myxobacteria Enhygromyxa salina SWB005.</title>
        <authorList>
            <person name="Poehlein A."/>
            <person name="Moghaddam J.A."/>
            <person name="Harms H."/>
            <person name="Alanjari M."/>
            <person name="Koenig G.M."/>
            <person name="Daniel R."/>
            <person name="Schaeberle T.F."/>
        </authorList>
    </citation>
    <scope>NUCLEOTIDE SEQUENCE [LARGE SCALE GENOMIC DNA]</scope>
    <source>
        <strain evidence="8 9">SWB005</strain>
    </source>
</reference>
<keyword evidence="3 6" id="KW-0540">Nuclease</keyword>
<keyword evidence="2 6" id="KW-0963">Cytoplasm</keyword>
<dbReference type="OrthoDB" id="5523157at2"/>
<accession>A0A2S9XIX8</accession>
<gene>
    <name evidence="6 8" type="primary">xseB</name>
    <name evidence="8" type="ORF">ENSA5_47410</name>
</gene>
<evidence type="ECO:0000256" key="6">
    <source>
        <dbReference type="HAMAP-Rule" id="MF_00337"/>
    </source>
</evidence>
<dbReference type="Proteomes" id="UP000237968">
    <property type="component" value="Unassembled WGS sequence"/>
</dbReference>
<dbReference type="HAMAP" id="MF_00337">
    <property type="entry name" value="Exonuc_7_S"/>
    <property type="match status" value="1"/>
</dbReference>
<dbReference type="Gene3D" id="1.10.287.1040">
    <property type="entry name" value="Exonuclease VII, small subunit"/>
    <property type="match status" value="1"/>
</dbReference>
<dbReference type="Pfam" id="PF02609">
    <property type="entry name" value="Exonuc_VII_S"/>
    <property type="match status" value="1"/>
</dbReference>
<evidence type="ECO:0000313" key="8">
    <source>
        <dbReference type="EMBL" id="PRP92828.1"/>
    </source>
</evidence>